<keyword evidence="2" id="KW-0472">Membrane</keyword>
<organism evidence="3 4">
    <name type="scientific">Nocardioides kongjuensis</name>
    <dbReference type="NCBI Taxonomy" id="349522"/>
    <lineage>
        <taxon>Bacteria</taxon>
        <taxon>Bacillati</taxon>
        <taxon>Actinomycetota</taxon>
        <taxon>Actinomycetes</taxon>
        <taxon>Propionibacteriales</taxon>
        <taxon>Nocardioidaceae</taxon>
        <taxon>Nocardioides</taxon>
    </lineage>
</organism>
<evidence type="ECO:0000256" key="2">
    <source>
        <dbReference type="SAM" id="Phobius"/>
    </source>
</evidence>
<evidence type="ECO:0000256" key="1">
    <source>
        <dbReference type="SAM" id="MobiDB-lite"/>
    </source>
</evidence>
<dbReference type="InterPro" id="IPR045584">
    <property type="entry name" value="Pilin-like"/>
</dbReference>
<keyword evidence="2" id="KW-0812">Transmembrane</keyword>
<accession>A0A852RMN3</accession>
<keyword evidence="2" id="KW-1133">Transmembrane helix</keyword>
<feature type="transmembrane region" description="Helical" evidence="2">
    <location>
        <begin position="20"/>
        <end position="45"/>
    </location>
</feature>
<keyword evidence="4" id="KW-1185">Reference proteome</keyword>
<protein>
    <submittedName>
        <fullName evidence="3">Prepilin-type N-terminal cleavage/methylation domain-containing protein</fullName>
    </submittedName>
</protein>
<evidence type="ECO:0000313" key="4">
    <source>
        <dbReference type="Proteomes" id="UP000582231"/>
    </source>
</evidence>
<feature type="region of interest" description="Disordered" evidence="1">
    <location>
        <begin position="206"/>
        <end position="228"/>
    </location>
</feature>
<reference evidence="3 4" key="1">
    <citation type="submission" date="2020-07" db="EMBL/GenBank/DDBJ databases">
        <title>Sequencing the genomes of 1000 actinobacteria strains.</title>
        <authorList>
            <person name="Klenk H.-P."/>
        </authorList>
    </citation>
    <scope>NUCLEOTIDE SEQUENCE [LARGE SCALE GENOMIC DNA]</scope>
    <source>
        <strain evidence="3 4">DSM 19082</strain>
    </source>
</reference>
<dbReference type="RefSeq" id="WP_179726779.1">
    <property type="nucleotide sequence ID" value="NZ_BAABEF010000001.1"/>
</dbReference>
<gene>
    <name evidence="3" type="ORF">BJ958_002092</name>
</gene>
<comment type="caution">
    <text evidence="3">The sequence shown here is derived from an EMBL/GenBank/DDBJ whole genome shotgun (WGS) entry which is preliminary data.</text>
</comment>
<dbReference type="EMBL" id="JACCBF010000001">
    <property type="protein sequence ID" value="NYD30546.1"/>
    <property type="molecule type" value="Genomic_DNA"/>
</dbReference>
<dbReference type="SUPFAM" id="SSF54523">
    <property type="entry name" value="Pili subunits"/>
    <property type="match status" value="1"/>
</dbReference>
<dbReference type="InterPro" id="IPR012902">
    <property type="entry name" value="N_methyl_site"/>
</dbReference>
<name>A0A852RMN3_9ACTN</name>
<dbReference type="NCBIfam" id="TIGR02532">
    <property type="entry name" value="IV_pilin_GFxxxE"/>
    <property type="match status" value="1"/>
</dbReference>
<proteinExistence type="predicted"/>
<dbReference type="Proteomes" id="UP000582231">
    <property type="component" value="Unassembled WGS sequence"/>
</dbReference>
<evidence type="ECO:0000313" key="3">
    <source>
        <dbReference type="EMBL" id="NYD30546.1"/>
    </source>
</evidence>
<sequence length="228" mass="24440">MHQLSIRKRRARHAEDGFTLIELVFTVAIVGIIVVALTGVVVSYLRTTVTVETRLTESHDVQFASAYWQRDVASIGRRSTTYDRPSHSFPLQQSVEAPDTGSLVSCSLPSAANLVTLAWTEYAPASPDTPTKVTVTYLRQGAGAPYDLVRVRCTGSHVDSRVTVAKNLSAVPTVVCVRADGASGADKCNGAGANVPVIVTMTLTSHDKDSRDASSTYSATLSGERRQT</sequence>
<dbReference type="Pfam" id="PF07963">
    <property type="entry name" value="N_methyl"/>
    <property type="match status" value="1"/>
</dbReference>
<dbReference type="AlphaFoldDB" id="A0A852RMN3"/>